<evidence type="ECO:0000256" key="1">
    <source>
        <dbReference type="ARBA" id="ARBA00004123"/>
    </source>
</evidence>
<feature type="compositionally biased region" description="Basic residues" evidence="8">
    <location>
        <begin position="406"/>
        <end position="419"/>
    </location>
</feature>
<protein>
    <recommendedName>
        <fullName evidence="9">HSF-type DNA-binding domain-containing protein</fullName>
    </recommendedName>
</protein>
<dbReference type="InterPro" id="IPR036388">
    <property type="entry name" value="WH-like_DNA-bd_sf"/>
</dbReference>
<feature type="domain" description="HSF-type DNA-binding" evidence="9">
    <location>
        <begin position="159"/>
        <end position="183"/>
    </location>
</feature>
<feature type="compositionally biased region" description="Low complexity" evidence="8">
    <location>
        <begin position="420"/>
        <end position="430"/>
    </location>
</feature>
<dbReference type="PRINTS" id="PR00056">
    <property type="entry name" value="HSFDOMAIN"/>
</dbReference>
<feature type="region of interest" description="Disordered" evidence="8">
    <location>
        <begin position="378"/>
        <end position="430"/>
    </location>
</feature>
<gene>
    <name evidence="10" type="ORF">LPJ64_003925</name>
</gene>
<dbReference type="Pfam" id="PF00447">
    <property type="entry name" value="HSF_DNA-bind"/>
    <property type="match status" value="1"/>
</dbReference>
<keyword evidence="5" id="KW-0804">Transcription</keyword>
<sequence>MNLNLSLGMGINGASAAASNNSNNNINNSGGGNIGRGSHVSALQHLHDSLANSDFGQTGTIPLSPDVSAAAALDASQHLLVDASDQYLKPIARSTTPSSLELDSSRRSSVSSSGKLGNTFVSKLHEMVNDGQYQHLISWNFSGTSFVVCNIMEFSRELLPKHFKHNNFSSFVRQLNMYGFHKVNKSPRGHRTMAENQIWEFSHPKFIRDRPDLLEQIKRKTMESESLRREAGDLHANFVMLQVSHTDLVKRVHHLQENLSEVIRELVETRKKQASQENVLRQLLQSLKQSNNGVSMPSDLDIDAAMGSHVSQAPRPSIFISDHDTNSLLQHPELGYSASMSTLGTQLQLGSGGFIGGVSASPSPTSPISNMSQLGTALHHSKSNPTMTLSAHSPRQQQQDPTQSHQHQHQHQHHQHHQHASVSHASGQQSLRTALAGGDSLNVYGRNIPSPLVTAQNSVQTLAGIPGSPFYSAGSANSLSNTSLSSNDMKDMYNR</sequence>
<dbReference type="SMART" id="SM00415">
    <property type="entry name" value="HSF"/>
    <property type="match status" value="1"/>
</dbReference>
<accession>A0A9W8CIC7</accession>
<dbReference type="GO" id="GO:0043565">
    <property type="term" value="F:sequence-specific DNA binding"/>
    <property type="evidence" value="ECO:0007669"/>
    <property type="project" value="InterPro"/>
</dbReference>
<reference evidence="10" key="1">
    <citation type="submission" date="2022-07" db="EMBL/GenBank/DDBJ databases">
        <title>Phylogenomic reconstructions and comparative analyses of Kickxellomycotina fungi.</title>
        <authorList>
            <person name="Reynolds N.K."/>
            <person name="Stajich J.E."/>
            <person name="Barry K."/>
            <person name="Grigoriev I.V."/>
            <person name="Crous P."/>
            <person name="Smith M.E."/>
        </authorList>
    </citation>
    <scope>NUCLEOTIDE SEQUENCE</scope>
    <source>
        <strain evidence="10">NBRC 105413</strain>
    </source>
</reference>
<evidence type="ECO:0000313" key="10">
    <source>
        <dbReference type="EMBL" id="KAJ1644405.1"/>
    </source>
</evidence>
<comment type="caution">
    <text evidence="10">The sequence shown here is derived from an EMBL/GenBank/DDBJ whole genome shotgun (WGS) entry which is preliminary data.</text>
</comment>
<dbReference type="EMBL" id="JANBOH010000168">
    <property type="protein sequence ID" value="KAJ1644405.1"/>
    <property type="molecule type" value="Genomic_DNA"/>
</dbReference>
<dbReference type="PANTHER" id="PTHR10015">
    <property type="entry name" value="HEAT SHOCK TRANSCRIPTION FACTOR"/>
    <property type="match status" value="1"/>
</dbReference>
<dbReference type="GO" id="GO:0005634">
    <property type="term" value="C:nucleus"/>
    <property type="evidence" value="ECO:0007669"/>
    <property type="project" value="UniProtKB-SubCell"/>
</dbReference>
<dbReference type="SUPFAM" id="SSF46785">
    <property type="entry name" value="Winged helix' DNA-binding domain"/>
    <property type="match status" value="1"/>
</dbReference>
<dbReference type="AlphaFoldDB" id="A0A9W8CIC7"/>
<dbReference type="InterPro" id="IPR036390">
    <property type="entry name" value="WH_DNA-bd_sf"/>
</dbReference>
<feature type="compositionally biased region" description="Low complexity" evidence="8">
    <location>
        <begin position="392"/>
        <end position="405"/>
    </location>
</feature>
<feature type="region of interest" description="Disordered" evidence="8">
    <location>
        <begin position="471"/>
        <end position="495"/>
    </location>
</feature>
<feature type="compositionally biased region" description="Low complexity" evidence="8">
    <location>
        <begin position="472"/>
        <end position="487"/>
    </location>
</feature>
<name>A0A9W8CIC7_9FUNG</name>
<dbReference type="GO" id="GO:0003700">
    <property type="term" value="F:DNA-binding transcription factor activity"/>
    <property type="evidence" value="ECO:0007669"/>
    <property type="project" value="InterPro"/>
</dbReference>
<dbReference type="PANTHER" id="PTHR10015:SF427">
    <property type="entry name" value="HEAT SHOCK FACTOR PROTEIN"/>
    <property type="match status" value="1"/>
</dbReference>
<comment type="subcellular location">
    <subcellularLocation>
        <location evidence="1">Nucleus</location>
    </subcellularLocation>
</comment>
<evidence type="ECO:0000313" key="11">
    <source>
        <dbReference type="Proteomes" id="UP001145021"/>
    </source>
</evidence>
<organism evidence="10 11">
    <name type="scientific">Coemansia asiatica</name>
    <dbReference type="NCBI Taxonomy" id="1052880"/>
    <lineage>
        <taxon>Eukaryota</taxon>
        <taxon>Fungi</taxon>
        <taxon>Fungi incertae sedis</taxon>
        <taxon>Zoopagomycota</taxon>
        <taxon>Kickxellomycotina</taxon>
        <taxon>Kickxellomycetes</taxon>
        <taxon>Kickxellales</taxon>
        <taxon>Kickxellaceae</taxon>
        <taxon>Coemansia</taxon>
    </lineage>
</organism>
<evidence type="ECO:0000256" key="5">
    <source>
        <dbReference type="ARBA" id="ARBA00023163"/>
    </source>
</evidence>
<evidence type="ECO:0000256" key="3">
    <source>
        <dbReference type="ARBA" id="ARBA00023015"/>
    </source>
</evidence>
<evidence type="ECO:0000259" key="9">
    <source>
        <dbReference type="PROSITE" id="PS00434"/>
    </source>
</evidence>
<dbReference type="PROSITE" id="PS00434">
    <property type="entry name" value="HSF_DOMAIN"/>
    <property type="match status" value="1"/>
</dbReference>
<evidence type="ECO:0000256" key="6">
    <source>
        <dbReference type="ARBA" id="ARBA00023242"/>
    </source>
</evidence>
<evidence type="ECO:0000256" key="4">
    <source>
        <dbReference type="ARBA" id="ARBA00023125"/>
    </source>
</evidence>
<comment type="similarity">
    <text evidence="2 7">Belongs to the HSF family.</text>
</comment>
<dbReference type="Proteomes" id="UP001145021">
    <property type="component" value="Unassembled WGS sequence"/>
</dbReference>
<dbReference type="Gene3D" id="1.10.10.10">
    <property type="entry name" value="Winged helix-like DNA-binding domain superfamily/Winged helix DNA-binding domain"/>
    <property type="match status" value="1"/>
</dbReference>
<keyword evidence="3" id="KW-0805">Transcription regulation</keyword>
<evidence type="ECO:0000256" key="7">
    <source>
        <dbReference type="RuleBase" id="RU004020"/>
    </source>
</evidence>
<evidence type="ECO:0000256" key="2">
    <source>
        <dbReference type="ARBA" id="ARBA00006403"/>
    </source>
</evidence>
<dbReference type="FunFam" id="1.10.10.10:FF:000027">
    <property type="entry name" value="Heat shock transcription factor 1"/>
    <property type="match status" value="1"/>
</dbReference>
<dbReference type="InterPro" id="IPR000232">
    <property type="entry name" value="HSF_DNA-bd"/>
</dbReference>
<keyword evidence="6" id="KW-0539">Nucleus</keyword>
<keyword evidence="11" id="KW-1185">Reference proteome</keyword>
<keyword evidence="4" id="KW-0238">DNA-binding</keyword>
<proteinExistence type="inferred from homology"/>
<evidence type="ECO:0000256" key="8">
    <source>
        <dbReference type="SAM" id="MobiDB-lite"/>
    </source>
</evidence>